<evidence type="ECO:0000256" key="1">
    <source>
        <dbReference type="SAM" id="SignalP"/>
    </source>
</evidence>
<dbReference type="AlphaFoldDB" id="A0A931LS03"/>
<dbReference type="PROSITE" id="PS51257">
    <property type="entry name" value="PROKAR_LIPOPROTEIN"/>
    <property type="match status" value="1"/>
</dbReference>
<gene>
    <name evidence="2" type="primary">lptC</name>
    <name evidence="2" type="ORF">HYR64_03955</name>
</gene>
<sequence length="197" mass="21023">MRAACRPACGTLCQEARAIRIACPLLVALALAGCGGGASAPAPSQPEQPLPQQVVNTTTGDLTEMSDDPKRAPIWTVRWKTARMDYSEGQRPGADMQGVTGTIYRDGQAASTFEANEGHASKGSGVLVLRVHVVVHSKDPVATMTCDELIWDPTKGFLRAKGAVRLENPGYTLGEFQELLATPDLRSISTPDTFQSK</sequence>
<organism evidence="2 3">
    <name type="scientific">Fimbriimonas ginsengisoli</name>
    <dbReference type="NCBI Taxonomy" id="1005039"/>
    <lineage>
        <taxon>Bacteria</taxon>
        <taxon>Bacillati</taxon>
        <taxon>Armatimonadota</taxon>
        <taxon>Fimbriimonadia</taxon>
        <taxon>Fimbriimonadales</taxon>
        <taxon>Fimbriimonadaceae</taxon>
        <taxon>Fimbriimonas</taxon>
    </lineage>
</organism>
<evidence type="ECO:0000313" key="2">
    <source>
        <dbReference type="EMBL" id="MBI1756244.1"/>
    </source>
</evidence>
<feature type="signal peptide" evidence="1">
    <location>
        <begin position="1"/>
        <end position="40"/>
    </location>
</feature>
<keyword evidence="1" id="KW-0732">Signal</keyword>
<dbReference type="InterPro" id="IPR010664">
    <property type="entry name" value="LipoPS_assembly_LptC-rel"/>
</dbReference>
<name>A0A931LS03_FIMGI</name>
<dbReference type="EMBL" id="JACOSL010000026">
    <property type="protein sequence ID" value="MBI1756244.1"/>
    <property type="molecule type" value="Genomic_DNA"/>
</dbReference>
<dbReference type="Pfam" id="PF06835">
    <property type="entry name" value="LptC"/>
    <property type="match status" value="1"/>
</dbReference>
<dbReference type="Proteomes" id="UP000727962">
    <property type="component" value="Unassembled WGS sequence"/>
</dbReference>
<feature type="chain" id="PRO_5038124805" evidence="1">
    <location>
        <begin position="41"/>
        <end position="197"/>
    </location>
</feature>
<proteinExistence type="predicted"/>
<evidence type="ECO:0000313" key="3">
    <source>
        <dbReference type="Proteomes" id="UP000727962"/>
    </source>
</evidence>
<comment type="caution">
    <text evidence="2">The sequence shown here is derived from an EMBL/GenBank/DDBJ whole genome shotgun (WGS) entry which is preliminary data.</text>
</comment>
<reference evidence="2" key="1">
    <citation type="submission" date="2020-07" db="EMBL/GenBank/DDBJ databases">
        <title>Huge and variable diversity of episymbiotic CPR bacteria and DPANN archaea in groundwater ecosystems.</title>
        <authorList>
            <person name="He C.Y."/>
            <person name="Keren R."/>
            <person name="Whittaker M."/>
            <person name="Farag I.F."/>
            <person name="Doudna J."/>
            <person name="Cate J.H.D."/>
            <person name="Banfield J.F."/>
        </authorList>
    </citation>
    <scope>NUCLEOTIDE SEQUENCE</scope>
    <source>
        <strain evidence="2">NC_groundwater_17_Pr7_B-0.1um_64_12</strain>
    </source>
</reference>
<accession>A0A931LS03</accession>
<dbReference type="Gene3D" id="2.60.450.10">
    <property type="entry name" value="Lipopolysaccharide (LPS) transport protein A like domain"/>
    <property type="match status" value="1"/>
</dbReference>
<protein>
    <submittedName>
        <fullName evidence="2">LPS export ABC transporter periplasmic protein LptC</fullName>
    </submittedName>
</protein>